<evidence type="ECO:0000313" key="3">
    <source>
        <dbReference type="Proteomes" id="UP001549106"/>
    </source>
</evidence>
<evidence type="ECO:0000313" key="2">
    <source>
        <dbReference type="EMBL" id="MET3750891.1"/>
    </source>
</evidence>
<gene>
    <name evidence="2" type="ORF">ABID24_002144</name>
</gene>
<protein>
    <submittedName>
        <fullName evidence="2">Transcriptional regulator with XRE-family HTH domain</fullName>
    </submittedName>
</protein>
<dbReference type="Proteomes" id="UP001549106">
    <property type="component" value="Unassembled WGS sequence"/>
</dbReference>
<organism evidence="2 3">
    <name type="scientific">Blautia caecimuris</name>
    <dbReference type="NCBI Taxonomy" id="1796615"/>
    <lineage>
        <taxon>Bacteria</taxon>
        <taxon>Bacillati</taxon>
        <taxon>Bacillota</taxon>
        <taxon>Clostridia</taxon>
        <taxon>Lachnospirales</taxon>
        <taxon>Lachnospiraceae</taxon>
        <taxon>Blautia</taxon>
    </lineage>
</organism>
<dbReference type="EMBL" id="JBEPMJ010000015">
    <property type="protein sequence ID" value="MET3750891.1"/>
    <property type="molecule type" value="Genomic_DNA"/>
</dbReference>
<evidence type="ECO:0000259" key="1">
    <source>
        <dbReference type="SMART" id="SM00530"/>
    </source>
</evidence>
<sequence length="398" mass="46025">MTEFPELLNKFIEQKNIHIYSMAKYCGLDRSTLYKIIKGNRRPPSASVRDKMACFMHLTPDETRQFEQAWEISFTGKLTYCRRKSTEDFLLNFSDGFSDMPVKKSYFSKELPADSPCIAFSEKDSFPAYLHAMLKKESHSTGGRMGFLIQPDYRFLFHLLSGPEFFNSTVRIDHIFCLDQTEQLSETDEYCHINYLKQLLLPFKNGLDYHPYCFYDNIRTHFSNLNLFPVLILTEGSALVSTSDCTRGILYQDPATVKMMWKLFDTYQKSCIPVLRRSQKSFDKLPWECTPSYFAADKSFPCFFTKPALESLGRLDSLKAEALKQYIPADFRFLKGALAEASGSLHLYAENNVLYLIFDDIRNTPVRLSLHEPGLLSAFEDYLTHIPAKFCQDSFSKC</sequence>
<proteinExistence type="predicted"/>
<dbReference type="SUPFAM" id="SSF47413">
    <property type="entry name" value="lambda repressor-like DNA-binding domains"/>
    <property type="match status" value="1"/>
</dbReference>
<reference evidence="2 3" key="1">
    <citation type="submission" date="2024-06" db="EMBL/GenBank/DDBJ databases">
        <title>Genomic Encyclopedia of Type Strains, Phase IV (KMG-IV): sequencing the most valuable type-strain genomes for metagenomic binning, comparative biology and taxonomic classification.</title>
        <authorList>
            <person name="Goeker M."/>
        </authorList>
    </citation>
    <scope>NUCLEOTIDE SEQUENCE [LARGE SCALE GENOMIC DNA]</scope>
    <source>
        <strain evidence="2 3">DSM 29492</strain>
    </source>
</reference>
<dbReference type="SMART" id="SM00530">
    <property type="entry name" value="HTH_XRE"/>
    <property type="match status" value="1"/>
</dbReference>
<accession>A0ABV2M350</accession>
<dbReference type="Gene3D" id="1.10.260.40">
    <property type="entry name" value="lambda repressor-like DNA-binding domains"/>
    <property type="match status" value="1"/>
</dbReference>
<comment type="caution">
    <text evidence="2">The sequence shown here is derived from an EMBL/GenBank/DDBJ whole genome shotgun (WGS) entry which is preliminary data.</text>
</comment>
<name>A0ABV2M350_9FIRM</name>
<feature type="domain" description="HTH cro/C1-type" evidence="1">
    <location>
        <begin position="7"/>
        <end position="63"/>
    </location>
</feature>
<dbReference type="Pfam" id="PF01381">
    <property type="entry name" value="HTH_3"/>
    <property type="match status" value="1"/>
</dbReference>
<dbReference type="CDD" id="cd00093">
    <property type="entry name" value="HTH_XRE"/>
    <property type="match status" value="1"/>
</dbReference>
<dbReference type="InterPro" id="IPR010982">
    <property type="entry name" value="Lambda_DNA-bd_dom_sf"/>
</dbReference>
<dbReference type="RefSeq" id="WP_257464807.1">
    <property type="nucleotide sequence ID" value="NZ_JANJZT010000015.1"/>
</dbReference>
<dbReference type="InterPro" id="IPR001387">
    <property type="entry name" value="Cro/C1-type_HTH"/>
</dbReference>
<keyword evidence="3" id="KW-1185">Reference proteome</keyword>